<evidence type="ECO:0000256" key="1">
    <source>
        <dbReference type="SAM" id="SignalP"/>
    </source>
</evidence>
<feature type="signal peptide" evidence="1">
    <location>
        <begin position="1"/>
        <end position="17"/>
    </location>
</feature>
<feature type="chain" id="PRO_5013693865" evidence="1">
    <location>
        <begin position="18"/>
        <end position="139"/>
    </location>
</feature>
<comment type="caution">
    <text evidence="2">The sequence shown here is derived from an EMBL/GenBank/DDBJ whole genome shotgun (WGS) entry which is preliminary data.</text>
</comment>
<dbReference type="Proteomes" id="UP000230233">
    <property type="component" value="Unassembled WGS sequence"/>
</dbReference>
<name>A0A2G5S9B3_9PELO</name>
<evidence type="ECO:0000313" key="3">
    <source>
        <dbReference type="Proteomes" id="UP000230233"/>
    </source>
</evidence>
<proteinExistence type="predicted"/>
<evidence type="ECO:0000313" key="2">
    <source>
        <dbReference type="EMBL" id="PIC11481.1"/>
    </source>
</evidence>
<sequence length="139" mass="15765">MTFSGVIILLPFPSLLEYPSPRSQMPTTSKVRPHLHHLHVIQPNSIDQFPENCHQHQIHSPMPTEDSSTPAYTHFKISSSFSSIYDSPSYVDRAFITDQLKSPSTLFIIFPGPGVSRTGRDYLIILSQLFISSFSRFEL</sequence>
<keyword evidence="1" id="KW-0732">Signal</keyword>
<protein>
    <submittedName>
        <fullName evidence="2">Uncharacterized protein</fullName>
    </submittedName>
</protein>
<dbReference type="EMBL" id="PDUG01000080">
    <property type="protein sequence ID" value="PIC11481.1"/>
    <property type="molecule type" value="Genomic_DNA"/>
</dbReference>
<keyword evidence="3" id="KW-1185">Reference proteome</keyword>
<accession>A0A2G5S9B3</accession>
<reference evidence="3" key="1">
    <citation type="submission" date="2017-10" db="EMBL/GenBank/DDBJ databases">
        <title>Rapid genome shrinkage in a self-fertile nematode reveals novel sperm competition proteins.</title>
        <authorList>
            <person name="Yin D."/>
            <person name="Schwarz E.M."/>
            <person name="Thomas C.G."/>
            <person name="Felde R.L."/>
            <person name="Korf I.F."/>
            <person name="Cutter A.D."/>
            <person name="Schartner C.M."/>
            <person name="Ralston E.J."/>
            <person name="Meyer B.J."/>
            <person name="Haag E.S."/>
        </authorList>
    </citation>
    <scope>NUCLEOTIDE SEQUENCE [LARGE SCALE GENOMIC DNA]</scope>
    <source>
        <strain evidence="3">JU1422</strain>
    </source>
</reference>
<dbReference type="AlphaFoldDB" id="A0A2G5S9B3"/>
<organism evidence="2 3">
    <name type="scientific">Caenorhabditis nigoni</name>
    <dbReference type="NCBI Taxonomy" id="1611254"/>
    <lineage>
        <taxon>Eukaryota</taxon>
        <taxon>Metazoa</taxon>
        <taxon>Ecdysozoa</taxon>
        <taxon>Nematoda</taxon>
        <taxon>Chromadorea</taxon>
        <taxon>Rhabditida</taxon>
        <taxon>Rhabditina</taxon>
        <taxon>Rhabditomorpha</taxon>
        <taxon>Rhabditoidea</taxon>
        <taxon>Rhabditidae</taxon>
        <taxon>Peloderinae</taxon>
        <taxon>Caenorhabditis</taxon>
    </lineage>
</organism>
<gene>
    <name evidence="2" type="ORF">B9Z55_029057</name>
</gene>